<comment type="similarity">
    <text evidence="2 6">Belongs to the prokaryotic/mitochondrial release factor family.</text>
</comment>
<dbReference type="Pfam" id="PF03462">
    <property type="entry name" value="PCRF"/>
    <property type="match status" value="1"/>
</dbReference>
<evidence type="ECO:0000256" key="3">
    <source>
        <dbReference type="ARBA" id="ARBA00019192"/>
    </source>
</evidence>
<dbReference type="PANTHER" id="PTHR43116">
    <property type="entry name" value="PEPTIDE CHAIN RELEASE FACTOR 2"/>
    <property type="match status" value="1"/>
</dbReference>
<feature type="domain" description="Prokaryotic-type class I peptide chain release factors" evidence="8">
    <location>
        <begin position="260"/>
        <end position="276"/>
    </location>
</feature>
<evidence type="ECO:0000313" key="9">
    <source>
        <dbReference type="EMBL" id="BBD93173.1"/>
    </source>
</evidence>
<sequence length="386" mass="44438">MYKTAKDCINRRENQWNYQKLNVILMNIRITLTKLGGLFDLENKETNIQEYEEMMADPGFWDDQNKAQDIIDKNNALKSIVNGYHDLANEVEDMSATRELLQEEYDEDMKAELEEEVIQFKEKMDQYELQLLLDGPHDANNAILELHPGAGGTESQDWASMLLRMYQRYGEQKGFKVETVDYLPGDEAGVKSVTLLIKGHNAYGYLKAEKGVHRLVRISPFDSSGRRHTSFASCDVIPDFDNDEIEIEINPDDITVDTFRASGAGGQHINKTESAIRITHHPTGIVVNNQNERSQIKNREAAMKMLKSKLYQLKLEEQEREMAEIRGEQKEIGWGSQIRSYVFHPYSMVKDHRTNEETGKVDAVMDGEIEPFIEAYLRKEMDNQDS</sequence>
<name>A0ABN5WCY2_9STAP</name>
<dbReference type="Pfam" id="PF00472">
    <property type="entry name" value="RF-1"/>
    <property type="match status" value="1"/>
</dbReference>
<evidence type="ECO:0000256" key="7">
    <source>
        <dbReference type="SAM" id="Coils"/>
    </source>
</evidence>
<evidence type="ECO:0000256" key="2">
    <source>
        <dbReference type="ARBA" id="ARBA00010835"/>
    </source>
</evidence>
<dbReference type="NCBIfam" id="TIGR00020">
    <property type="entry name" value="prfB"/>
    <property type="match status" value="1"/>
</dbReference>
<feature type="coiled-coil region" evidence="7">
    <location>
        <begin position="84"/>
        <end position="130"/>
    </location>
</feature>
<dbReference type="Gene3D" id="1.20.58.410">
    <property type="entry name" value="Release factor"/>
    <property type="match status" value="1"/>
</dbReference>
<dbReference type="PANTHER" id="PTHR43116:SF3">
    <property type="entry name" value="CLASS I PEPTIDE CHAIN RELEASE FACTOR"/>
    <property type="match status" value="1"/>
</dbReference>
<dbReference type="SUPFAM" id="SSF75620">
    <property type="entry name" value="Release factor"/>
    <property type="match status" value="1"/>
</dbReference>
<dbReference type="HAMAP" id="MF_00094">
    <property type="entry name" value="Rel_fac_2"/>
    <property type="match status" value="1"/>
</dbReference>
<dbReference type="InterPro" id="IPR004374">
    <property type="entry name" value="PrfB"/>
</dbReference>
<dbReference type="Gene3D" id="3.30.160.20">
    <property type="match status" value="1"/>
</dbReference>
<comment type="function">
    <text evidence="1 6">Peptide chain release factor 2 directs the termination of translation in response to the peptide chain termination codons UGA and UAA.</text>
</comment>
<gene>
    <name evidence="6 9" type="primary">prfB</name>
    <name evidence="9" type="ORF">JMUB590_2119</name>
</gene>
<keyword evidence="6" id="KW-0963">Cytoplasm</keyword>
<organism evidence="9 10">
    <name type="scientific">Staphylococcus caprae</name>
    <dbReference type="NCBI Taxonomy" id="29380"/>
    <lineage>
        <taxon>Bacteria</taxon>
        <taxon>Bacillati</taxon>
        <taxon>Bacillota</taxon>
        <taxon>Bacilli</taxon>
        <taxon>Bacillales</taxon>
        <taxon>Staphylococcaceae</taxon>
        <taxon>Staphylococcus</taxon>
    </lineage>
</organism>
<dbReference type="Gene3D" id="3.30.70.1660">
    <property type="match status" value="1"/>
</dbReference>
<dbReference type="PROSITE" id="PS00745">
    <property type="entry name" value="RF_PROK_I"/>
    <property type="match status" value="1"/>
</dbReference>
<reference evidence="9 10" key="1">
    <citation type="submission" date="2018-05" db="EMBL/GenBank/DDBJ databases">
        <title>Complete genome sequencing of three human clinical isolates of Staphylococcus caprae reveals virulence factors similar to those of S. epidermidis and S. capitis.</title>
        <authorList>
            <person name="Watanabe S."/>
            <person name="Cui L."/>
        </authorList>
    </citation>
    <scope>NUCLEOTIDE SEQUENCE [LARGE SCALE GENOMIC DNA]</scope>
    <source>
        <strain evidence="9 10">JMUB590</strain>
    </source>
</reference>
<feature type="coiled-coil region" evidence="7">
    <location>
        <begin position="289"/>
        <end position="328"/>
    </location>
</feature>
<accession>A0ABN5WCY2</accession>
<dbReference type="InterPro" id="IPR000352">
    <property type="entry name" value="Pep_chain_release_fac_I"/>
</dbReference>
<evidence type="ECO:0000256" key="4">
    <source>
        <dbReference type="ARBA" id="ARBA00022481"/>
    </source>
</evidence>
<feature type="modified residue" description="N5-methylglutamine" evidence="6">
    <location>
        <position position="267"/>
    </location>
</feature>
<proteinExistence type="inferred from homology"/>
<keyword evidence="4 6" id="KW-0488">Methylation</keyword>
<evidence type="ECO:0000256" key="6">
    <source>
        <dbReference type="HAMAP-Rule" id="MF_00094"/>
    </source>
</evidence>
<evidence type="ECO:0000259" key="8">
    <source>
        <dbReference type="PROSITE" id="PS00745"/>
    </source>
</evidence>
<dbReference type="SMART" id="SM00937">
    <property type="entry name" value="PCRF"/>
    <property type="match status" value="1"/>
</dbReference>
<evidence type="ECO:0000256" key="5">
    <source>
        <dbReference type="ARBA" id="ARBA00022917"/>
    </source>
</evidence>
<evidence type="ECO:0000256" key="1">
    <source>
        <dbReference type="ARBA" id="ARBA00002613"/>
    </source>
</evidence>
<keyword evidence="5 6" id="KW-0648">Protein biosynthesis</keyword>
<evidence type="ECO:0000313" key="10">
    <source>
        <dbReference type="Proteomes" id="UP000274772"/>
    </source>
</evidence>
<keyword evidence="7" id="KW-0175">Coiled coil</keyword>
<protein>
    <recommendedName>
        <fullName evidence="3 6">Peptide chain release factor 2</fullName>
        <shortName evidence="6">RF-2</shortName>
    </recommendedName>
</protein>
<comment type="PTM">
    <text evidence="6">Methylated by PrmC. Methylation increases the termination efficiency of RF2.</text>
</comment>
<dbReference type="Proteomes" id="UP000274772">
    <property type="component" value="Chromosome"/>
</dbReference>
<keyword evidence="10" id="KW-1185">Reference proteome</keyword>
<comment type="subcellular location">
    <subcellularLocation>
        <location evidence="6">Cytoplasm</location>
    </subcellularLocation>
</comment>
<dbReference type="InterPro" id="IPR045853">
    <property type="entry name" value="Pep_chain_release_fac_I_sf"/>
</dbReference>
<dbReference type="EMBL" id="AP018586">
    <property type="protein sequence ID" value="BBD93173.1"/>
    <property type="molecule type" value="Genomic_DNA"/>
</dbReference>
<dbReference type="InterPro" id="IPR005139">
    <property type="entry name" value="PCRF"/>
</dbReference>